<organism evidence="2 3">
    <name type="scientific">Porphyridium purpureum</name>
    <name type="common">Red alga</name>
    <name type="synonym">Porphyridium cruentum</name>
    <dbReference type="NCBI Taxonomy" id="35688"/>
    <lineage>
        <taxon>Eukaryota</taxon>
        <taxon>Rhodophyta</taxon>
        <taxon>Bangiophyceae</taxon>
        <taxon>Porphyridiales</taxon>
        <taxon>Porphyridiaceae</taxon>
        <taxon>Porphyridium</taxon>
    </lineage>
</organism>
<dbReference type="GO" id="GO:0042023">
    <property type="term" value="P:DNA endoreduplication"/>
    <property type="evidence" value="ECO:0007669"/>
    <property type="project" value="InterPro"/>
</dbReference>
<dbReference type="Proteomes" id="UP000324585">
    <property type="component" value="Unassembled WGS sequence"/>
</dbReference>
<evidence type="ECO:0000256" key="1">
    <source>
        <dbReference type="SAM" id="MobiDB-lite"/>
    </source>
</evidence>
<dbReference type="GO" id="GO:0051276">
    <property type="term" value="P:chromosome organization"/>
    <property type="evidence" value="ECO:0007669"/>
    <property type="project" value="TreeGrafter"/>
</dbReference>
<dbReference type="GO" id="GO:0005634">
    <property type="term" value="C:nucleus"/>
    <property type="evidence" value="ECO:0007669"/>
    <property type="project" value="TreeGrafter"/>
</dbReference>
<feature type="region of interest" description="Disordered" evidence="1">
    <location>
        <begin position="275"/>
        <end position="316"/>
    </location>
</feature>
<evidence type="ECO:0000313" key="2">
    <source>
        <dbReference type="EMBL" id="KAA8491023.1"/>
    </source>
</evidence>
<protein>
    <submittedName>
        <fullName evidence="2">DNA-binding protein BIN4</fullName>
    </submittedName>
</protein>
<feature type="compositionally biased region" description="Acidic residues" evidence="1">
    <location>
        <begin position="65"/>
        <end position="76"/>
    </location>
</feature>
<feature type="compositionally biased region" description="Low complexity" evidence="1">
    <location>
        <begin position="292"/>
        <end position="304"/>
    </location>
</feature>
<evidence type="ECO:0000313" key="3">
    <source>
        <dbReference type="Proteomes" id="UP000324585"/>
    </source>
</evidence>
<proteinExistence type="predicted"/>
<keyword evidence="2" id="KW-0238">DNA-binding</keyword>
<gene>
    <name evidence="2" type="ORF">FVE85_4440</name>
</gene>
<dbReference type="OrthoDB" id="549068at2759"/>
<dbReference type="GO" id="GO:0009330">
    <property type="term" value="C:DNA topoisomerase type II (double strand cut, ATP-hydrolyzing) complex"/>
    <property type="evidence" value="ECO:0007669"/>
    <property type="project" value="InterPro"/>
</dbReference>
<comment type="caution">
    <text evidence="2">The sequence shown here is derived from an EMBL/GenBank/DDBJ whole genome shotgun (WGS) entry which is preliminary data.</text>
</comment>
<feature type="region of interest" description="Disordered" evidence="1">
    <location>
        <begin position="1"/>
        <end position="124"/>
    </location>
</feature>
<accession>A0A5J4YK52</accession>
<dbReference type="PANTHER" id="PTHR34810:SF1">
    <property type="entry name" value="DNA-BINDING PROTEIN BIN4"/>
    <property type="match status" value="1"/>
</dbReference>
<name>A0A5J4YK52_PORPP</name>
<feature type="compositionally biased region" description="Low complexity" evidence="1">
    <location>
        <begin position="18"/>
        <end position="37"/>
    </location>
</feature>
<dbReference type="GO" id="GO:0003690">
    <property type="term" value="F:double-stranded DNA binding"/>
    <property type="evidence" value="ECO:0007669"/>
    <property type="project" value="InterPro"/>
</dbReference>
<reference evidence="3" key="1">
    <citation type="journal article" date="2019" name="Nat. Commun.">
        <title>Expansion of phycobilisome linker gene families in mesophilic red algae.</title>
        <authorList>
            <person name="Lee J."/>
            <person name="Kim D."/>
            <person name="Bhattacharya D."/>
            <person name="Yoon H.S."/>
        </authorList>
    </citation>
    <scope>NUCLEOTIDE SEQUENCE [LARGE SCALE GENOMIC DNA]</scope>
    <source>
        <strain evidence="3">CCMP 1328</strain>
    </source>
</reference>
<keyword evidence="3" id="KW-1185">Reference proteome</keyword>
<sequence>MAATRPVWNPSFLDVDADSNAGGWSSSASSPPAASGSPDKDDRLATPEWVYKATPPPLACTRGDLEDENSLEEDLDAVARGAGKPDDGACESRGSPLRAKQQDRKRKAHNNVASGSKPGALESQNEASCTAGTFILSTSKAIDRTVAFVCSEEADTAEYTAFDLSGDMGAIGRVKRDADSQELFLDIKGVLYRAHSMLTNTMLVVTVGDNEAKVTAMGDEVAVLKAERHHLDQQLMVSGNVDFDDSDTNADENVAKRAQPGVGSAQNVAVDRILPKVSSSAVKPKKTKRKSSAASASKSANSNPKPKRAKLSSLEI</sequence>
<dbReference type="PANTHER" id="PTHR34810">
    <property type="entry name" value="DNA-BINDING PROTEIN BIN4"/>
    <property type="match status" value="1"/>
</dbReference>
<dbReference type="AlphaFoldDB" id="A0A5J4YK52"/>
<dbReference type="InterPro" id="IPR033246">
    <property type="entry name" value="BIN4"/>
</dbReference>
<dbReference type="EMBL" id="VRMN01000016">
    <property type="protein sequence ID" value="KAA8491023.1"/>
    <property type="molecule type" value="Genomic_DNA"/>
</dbReference>